<keyword evidence="1" id="KW-1185">Reference proteome</keyword>
<dbReference type="AlphaFoldDB" id="A0A1I8I0K5"/>
<reference evidence="2 3" key="1">
    <citation type="submission" date="2016-11" db="UniProtKB">
        <authorList>
            <consortium name="WormBaseParasite"/>
        </authorList>
    </citation>
    <scope>IDENTIFICATION</scope>
</reference>
<evidence type="ECO:0000313" key="3">
    <source>
        <dbReference type="WBParaSite" id="maker-uti_cns_0009186-snap-gene-0.7-mRNA-1"/>
    </source>
</evidence>
<name>A0A1I8I0K5_9PLAT</name>
<evidence type="ECO:0000313" key="1">
    <source>
        <dbReference type="Proteomes" id="UP000095280"/>
    </source>
</evidence>
<evidence type="ECO:0000313" key="2">
    <source>
        <dbReference type="WBParaSite" id="maker-uti_cns_0006891-snap-gene-0.11-mRNA-1"/>
    </source>
</evidence>
<protein>
    <submittedName>
        <fullName evidence="2 3">Rab3 GTPase-activating protein catalytic subunit</fullName>
    </submittedName>
</protein>
<accession>A0A1I8I0K5</accession>
<proteinExistence type="predicted"/>
<sequence length="128" mass="13832">SEALPDRQRAALFQAVRIETVLLYNAETWTLTDSLEQQVDAAHAGLLRTAFKIGYEHSITAPACPIIANCCIVGDSSWQATSSAPSPTLAASDTESDLSQMAKKLDPFALLMYLHASQSRTIQANKPP</sequence>
<dbReference type="WBParaSite" id="maker-uti_cns_0006891-snap-gene-0.11-mRNA-1">
    <property type="protein sequence ID" value="maker-uti_cns_0006891-snap-gene-0.11-mRNA-1"/>
    <property type="gene ID" value="maker-uti_cns_0006891-snap-gene-0.11"/>
</dbReference>
<dbReference type="WBParaSite" id="maker-uti_cns_0009186-snap-gene-0.7-mRNA-1">
    <property type="protein sequence ID" value="maker-uti_cns_0009186-snap-gene-0.7-mRNA-1"/>
    <property type="gene ID" value="maker-uti_cns_0009186-snap-gene-0.7"/>
</dbReference>
<dbReference type="Proteomes" id="UP000095280">
    <property type="component" value="Unplaced"/>
</dbReference>
<organism evidence="1 3">
    <name type="scientific">Macrostomum lignano</name>
    <dbReference type="NCBI Taxonomy" id="282301"/>
    <lineage>
        <taxon>Eukaryota</taxon>
        <taxon>Metazoa</taxon>
        <taxon>Spiralia</taxon>
        <taxon>Lophotrochozoa</taxon>
        <taxon>Platyhelminthes</taxon>
        <taxon>Rhabditophora</taxon>
        <taxon>Macrostomorpha</taxon>
        <taxon>Macrostomida</taxon>
        <taxon>Macrostomidae</taxon>
        <taxon>Macrostomum</taxon>
    </lineage>
</organism>